<evidence type="ECO:0000313" key="2">
    <source>
        <dbReference type="EMBL" id="SFM88790.1"/>
    </source>
</evidence>
<evidence type="ECO:0000313" key="1">
    <source>
        <dbReference type="EMBL" id="CAE6508157.1"/>
    </source>
</evidence>
<keyword evidence="3" id="KW-1185">Reference proteome</keyword>
<dbReference type="EMBL" id="CAJNAP010000022">
    <property type="protein sequence ID" value="CAE6508157.1"/>
    <property type="molecule type" value="Genomic_DNA"/>
</dbReference>
<dbReference type="Proteomes" id="UP000199561">
    <property type="component" value="Unassembled WGS sequence"/>
</dbReference>
<gene>
    <name evidence="1" type="ORF">NMYAN_290001</name>
    <name evidence="2" type="ORF">SAMN05421880_14611</name>
</gene>
<evidence type="ECO:0000313" key="3">
    <source>
        <dbReference type="Proteomes" id="UP000199561"/>
    </source>
</evidence>
<name>A0A1I4UJ63_9PROT</name>
<reference evidence="2 3" key="1">
    <citation type="submission" date="2016-10" db="EMBL/GenBank/DDBJ databases">
        <authorList>
            <person name="de Groot N.N."/>
        </authorList>
    </citation>
    <scope>NUCLEOTIDE SEQUENCE [LARGE SCALE GENOMIC DNA]</scope>
    <source>
        <strain evidence="2 3">Nm146</strain>
    </source>
</reference>
<proteinExistence type="predicted"/>
<accession>A0A1I4UJ63</accession>
<dbReference type="Proteomes" id="UP000601736">
    <property type="component" value="Unassembled WGS sequence"/>
</dbReference>
<organism evidence="2 3">
    <name type="scientific">Nitrosomonas nitrosa</name>
    <dbReference type="NCBI Taxonomy" id="52442"/>
    <lineage>
        <taxon>Bacteria</taxon>
        <taxon>Pseudomonadati</taxon>
        <taxon>Pseudomonadota</taxon>
        <taxon>Betaproteobacteria</taxon>
        <taxon>Nitrosomonadales</taxon>
        <taxon>Nitrosomonadaceae</taxon>
        <taxon>Nitrosomonas</taxon>
    </lineage>
</organism>
<dbReference type="STRING" id="52442.SAMN05421880_14611"/>
<dbReference type="RefSeq" id="WP_181258762.1">
    <property type="nucleotide sequence ID" value="NZ_JAGFJN010000183.1"/>
</dbReference>
<protein>
    <submittedName>
        <fullName evidence="2">Uncharacterized protein</fullName>
    </submittedName>
</protein>
<reference evidence="1" key="2">
    <citation type="submission" date="2021-02" db="EMBL/GenBank/DDBJ databases">
        <authorList>
            <person name="Han P."/>
        </authorList>
    </citation>
    <scope>NUCLEOTIDE SEQUENCE</scope>
    <source>
        <strain evidence="1">Nitrosomonas nitrosa 18-3D</strain>
    </source>
</reference>
<dbReference type="AlphaFoldDB" id="A0A1I4UJ63"/>
<sequence length="48" mass="5385">MKGKIQTEITILLSQETVSLALKWNASCIKNLDMAMDKKVGLLSDFEE</sequence>
<dbReference type="EMBL" id="FOUF01000046">
    <property type="protein sequence ID" value="SFM88790.1"/>
    <property type="molecule type" value="Genomic_DNA"/>
</dbReference>